<evidence type="ECO:0000313" key="2">
    <source>
        <dbReference type="EMBL" id="GMG83120.1"/>
    </source>
</evidence>
<sequence>MPSRDGLSGEGEGGPGEVAGSLVARAPQDVVFVMRFLGESQLLLQRHFKDYITEELGSRGASHDTHPLLQYFIDVHAAELRDFVFTGVSLSRQFPIREIEVLTGDTGNVMRVDLWDALRGHIEMAERKFRTEAEDLPRLLAGIEARAGRGEGER</sequence>
<dbReference type="Proteomes" id="UP001239909">
    <property type="component" value="Unassembled WGS sequence"/>
</dbReference>
<proteinExistence type="predicted"/>
<accession>A0ABQ6LLF3</accession>
<dbReference type="EMBL" id="BSYI01000016">
    <property type="protein sequence ID" value="GMG83120.1"/>
    <property type="molecule type" value="Genomic_DNA"/>
</dbReference>
<evidence type="ECO:0000313" key="3">
    <source>
        <dbReference type="Proteomes" id="UP001239909"/>
    </source>
</evidence>
<feature type="compositionally biased region" description="Gly residues" evidence="1">
    <location>
        <begin position="8"/>
        <end position="17"/>
    </location>
</feature>
<keyword evidence="3" id="KW-1185">Reference proteome</keyword>
<feature type="region of interest" description="Disordered" evidence="1">
    <location>
        <begin position="1"/>
        <end position="20"/>
    </location>
</feature>
<comment type="caution">
    <text evidence="2">The sequence shown here is derived from an EMBL/GenBank/DDBJ whole genome shotgun (WGS) entry which is preliminary data.</text>
</comment>
<gene>
    <name evidence="2" type="ORF">LNKW23_23330</name>
</gene>
<evidence type="ECO:0000256" key="1">
    <source>
        <dbReference type="SAM" id="MobiDB-lite"/>
    </source>
</evidence>
<reference evidence="2 3" key="1">
    <citation type="submission" date="2023-04" db="EMBL/GenBank/DDBJ databases">
        <title>Marinoamorphus aggregata gen. nov., sp. Nov., isolate from tissue of brittle star Ophioplocus japonicus.</title>
        <authorList>
            <person name="Kawano K."/>
            <person name="Sawayama S."/>
            <person name="Nakagawa S."/>
        </authorList>
    </citation>
    <scope>NUCLEOTIDE SEQUENCE [LARGE SCALE GENOMIC DNA]</scope>
    <source>
        <strain evidence="2 3">NKW23</strain>
    </source>
</reference>
<protein>
    <submittedName>
        <fullName evidence="2">Uncharacterized protein</fullName>
    </submittedName>
</protein>
<name>A0ABQ6LLF3_9RHOB</name>
<dbReference type="RefSeq" id="WP_285671918.1">
    <property type="nucleotide sequence ID" value="NZ_BSYI01000016.1"/>
</dbReference>
<organism evidence="2 3">
    <name type="scientific">Paralimibaculum aggregatum</name>
    <dbReference type="NCBI Taxonomy" id="3036245"/>
    <lineage>
        <taxon>Bacteria</taxon>
        <taxon>Pseudomonadati</taxon>
        <taxon>Pseudomonadota</taxon>
        <taxon>Alphaproteobacteria</taxon>
        <taxon>Rhodobacterales</taxon>
        <taxon>Paracoccaceae</taxon>
        <taxon>Paralimibaculum</taxon>
    </lineage>
</organism>